<dbReference type="PANTHER" id="PTHR43285">
    <property type="entry name" value="ANTHRANILATE PHOSPHORIBOSYLTRANSFERASE"/>
    <property type="match status" value="1"/>
</dbReference>
<dbReference type="GO" id="GO:0005829">
    <property type="term" value="C:cytosol"/>
    <property type="evidence" value="ECO:0007669"/>
    <property type="project" value="TreeGrafter"/>
</dbReference>
<dbReference type="GO" id="GO:0000287">
    <property type="term" value="F:magnesium ion binding"/>
    <property type="evidence" value="ECO:0007669"/>
    <property type="project" value="UniProtKB-UniRule"/>
</dbReference>
<evidence type="ECO:0000256" key="7">
    <source>
        <dbReference type="ARBA" id="ARBA00052328"/>
    </source>
</evidence>
<feature type="binding site" evidence="9">
    <location>
        <position position="92"/>
    </location>
    <ligand>
        <name>Mg(2+)</name>
        <dbReference type="ChEBI" id="CHEBI:18420"/>
        <label>1</label>
    </ligand>
</feature>
<dbReference type="HAMAP" id="MF_00211">
    <property type="entry name" value="TrpD"/>
    <property type="match status" value="1"/>
</dbReference>
<feature type="binding site" evidence="9">
    <location>
        <begin position="108"/>
        <end position="116"/>
    </location>
    <ligand>
        <name>5-phospho-alpha-D-ribose 1-diphosphate</name>
        <dbReference type="ChEBI" id="CHEBI:58017"/>
    </ligand>
</feature>
<comment type="function">
    <text evidence="9">Catalyzes the transfer of the phosphoribosyl group of 5-phosphorylribose-1-pyrophosphate (PRPP) to anthranilate to yield N-(5'-phosphoribosyl)-anthranilate (PRA).</text>
</comment>
<dbReference type="RefSeq" id="WP_015534413.1">
    <property type="nucleotide sequence ID" value="NZ_BLYL01000006.1"/>
</dbReference>
<feature type="domain" description="Glycosyl transferase family 3" evidence="10">
    <location>
        <begin position="75"/>
        <end position="325"/>
    </location>
</feature>
<proteinExistence type="inferred from homology"/>
<dbReference type="EMBL" id="BLYL01000006">
    <property type="protein sequence ID" value="GFO94221.1"/>
    <property type="molecule type" value="Genomic_DNA"/>
</dbReference>
<feature type="binding site" evidence="9">
    <location>
        <position position="226"/>
    </location>
    <ligand>
        <name>Mg(2+)</name>
        <dbReference type="ChEBI" id="CHEBI:18420"/>
        <label>2</label>
    </ligand>
</feature>
<feature type="binding site" evidence="9">
    <location>
        <position position="88"/>
    </location>
    <ligand>
        <name>5-phospho-alpha-D-ribose 1-diphosphate</name>
        <dbReference type="ChEBI" id="CHEBI:58017"/>
    </ligand>
</feature>
<evidence type="ECO:0000256" key="9">
    <source>
        <dbReference type="HAMAP-Rule" id="MF_00211"/>
    </source>
</evidence>
<dbReference type="FunFam" id="3.40.1030.10:FF:000002">
    <property type="entry name" value="Anthranilate phosphoribosyltransferase"/>
    <property type="match status" value="1"/>
</dbReference>
<keyword evidence="5 9" id="KW-0822">Tryptophan biosynthesis</keyword>
<dbReference type="PANTHER" id="PTHR43285:SF2">
    <property type="entry name" value="ANTHRANILATE PHOSPHORIBOSYLTRANSFERASE"/>
    <property type="match status" value="1"/>
</dbReference>
<dbReference type="Gene3D" id="3.40.1030.10">
    <property type="entry name" value="Nucleoside phosphorylase/phosphoribosyltransferase catalytic domain"/>
    <property type="match status" value="1"/>
</dbReference>
<name>A0AAI9K4X8_9FIRM</name>
<evidence type="ECO:0000256" key="1">
    <source>
        <dbReference type="ARBA" id="ARBA00004907"/>
    </source>
</evidence>
<dbReference type="InterPro" id="IPR035902">
    <property type="entry name" value="Nuc_phospho_transferase"/>
</dbReference>
<dbReference type="AlphaFoldDB" id="A0AAI9K4X8"/>
<dbReference type="InterPro" id="IPR036320">
    <property type="entry name" value="Glycosyl_Trfase_fam3_N_dom_sf"/>
</dbReference>
<evidence type="ECO:0000256" key="2">
    <source>
        <dbReference type="ARBA" id="ARBA00022605"/>
    </source>
</evidence>
<keyword evidence="3 9" id="KW-0328">Glycosyltransferase</keyword>
<dbReference type="NCBIfam" id="TIGR01245">
    <property type="entry name" value="trpD"/>
    <property type="match status" value="1"/>
</dbReference>
<feature type="binding site" evidence="9">
    <location>
        <position position="166"/>
    </location>
    <ligand>
        <name>anthranilate</name>
        <dbReference type="ChEBI" id="CHEBI:16567"/>
        <label>2</label>
    </ligand>
</feature>
<feature type="binding site" evidence="9">
    <location>
        <position position="120"/>
    </location>
    <ligand>
        <name>5-phospho-alpha-D-ribose 1-diphosphate</name>
        <dbReference type="ChEBI" id="CHEBI:58017"/>
    </ligand>
</feature>
<dbReference type="GO" id="GO:0004048">
    <property type="term" value="F:anthranilate phosphoribosyltransferase activity"/>
    <property type="evidence" value="ECO:0007669"/>
    <property type="project" value="UniProtKB-UniRule"/>
</dbReference>
<feature type="binding site" evidence="9">
    <location>
        <position position="80"/>
    </location>
    <ligand>
        <name>5-phospho-alpha-D-ribose 1-diphosphate</name>
        <dbReference type="ChEBI" id="CHEBI:58017"/>
    </ligand>
</feature>
<protein>
    <recommendedName>
        <fullName evidence="9">Anthranilate phosphoribosyltransferase</fullName>
        <ecNumber evidence="9">2.4.2.18</ecNumber>
    </recommendedName>
</protein>
<evidence type="ECO:0000313" key="12">
    <source>
        <dbReference type="EMBL" id="GFO94221.1"/>
    </source>
</evidence>
<dbReference type="InterPro" id="IPR000312">
    <property type="entry name" value="Glycosyl_Trfase_fam3"/>
</dbReference>
<keyword evidence="4 9" id="KW-0808">Transferase</keyword>
<comment type="pathway">
    <text evidence="1 9">Amino-acid biosynthesis; L-tryptophan biosynthesis; L-tryptophan from chorismate: step 2/5.</text>
</comment>
<sequence>MIQETLKKVAAGQDLTYDEAYASMDEIFSGQVPGETTAGYLTALHMKGETLDEITASANGMRDHAESLPHDGIDVLEIVGTGGDCANSFNISTTSGIVAAAAGVPIAKHGNRSVSSKSGAADVLEALGVNISISPEKMGKVLAECNMSFMFAQVYHKAMKYAGPVRKALGIPTVFNILGPLTNPAKAQMQIMGVYKEELVDQMAPVLVGLGVKRGLVVYGQDCLDEISMSAPTTVAEIKDGEITKYEIKPENFGFERCSKEDLVGGDPEENAQITRDILSGKIKGAKRNAVVLNAAACIYIAGKADSIADGIKVAEDVIDSGKAAETLDAFVRLTNE</sequence>
<dbReference type="Pfam" id="PF02885">
    <property type="entry name" value="Glycos_trans_3N"/>
    <property type="match status" value="1"/>
</dbReference>
<comment type="cofactor">
    <cofactor evidence="9">
        <name>Mg(2+)</name>
        <dbReference type="ChEBI" id="CHEBI:18420"/>
    </cofactor>
    <text evidence="9">Binds 2 magnesium ions per monomer.</text>
</comment>
<dbReference type="SUPFAM" id="SSF52418">
    <property type="entry name" value="Nucleoside phosphorylase/phosphoribosyltransferase catalytic domain"/>
    <property type="match status" value="1"/>
</dbReference>
<keyword evidence="2 9" id="KW-0028">Amino-acid biosynthesis</keyword>
<feature type="binding site" evidence="9">
    <location>
        <position position="80"/>
    </location>
    <ligand>
        <name>anthranilate</name>
        <dbReference type="ChEBI" id="CHEBI:16567"/>
        <label>1</label>
    </ligand>
</feature>
<dbReference type="SUPFAM" id="SSF47648">
    <property type="entry name" value="Nucleoside phosphorylase/phosphoribosyltransferase N-terminal domain"/>
    <property type="match status" value="1"/>
</dbReference>
<comment type="subunit">
    <text evidence="9">Homodimer.</text>
</comment>
<feature type="binding site" evidence="9">
    <location>
        <position position="225"/>
    </location>
    <ligand>
        <name>Mg(2+)</name>
        <dbReference type="ChEBI" id="CHEBI:18420"/>
        <label>2</label>
    </ligand>
</feature>
<dbReference type="InterPro" id="IPR005940">
    <property type="entry name" value="Anthranilate_Pribosyl_Tfrase"/>
</dbReference>
<comment type="caution">
    <text evidence="9">Lacks conserved residue(s) required for the propagation of feature annotation.</text>
</comment>
<keyword evidence="9" id="KW-0460">Magnesium</keyword>
<feature type="binding site" evidence="9">
    <location>
        <position position="111"/>
    </location>
    <ligand>
        <name>anthranilate</name>
        <dbReference type="ChEBI" id="CHEBI:16567"/>
        <label>1</label>
    </ligand>
</feature>
<evidence type="ECO:0000259" key="10">
    <source>
        <dbReference type="Pfam" id="PF00591"/>
    </source>
</evidence>
<feature type="binding site" evidence="9">
    <location>
        <begin position="83"/>
        <end position="84"/>
    </location>
    <ligand>
        <name>5-phospho-alpha-D-ribose 1-diphosphate</name>
        <dbReference type="ChEBI" id="CHEBI:58017"/>
    </ligand>
</feature>
<keyword evidence="6 9" id="KW-0057">Aromatic amino acid biosynthesis</keyword>
<organism evidence="12 13">
    <name type="scientific">Coprococcus eutactus</name>
    <dbReference type="NCBI Taxonomy" id="33043"/>
    <lineage>
        <taxon>Bacteria</taxon>
        <taxon>Bacillati</taxon>
        <taxon>Bacillota</taxon>
        <taxon>Clostridia</taxon>
        <taxon>Lachnospirales</taxon>
        <taxon>Lachnospiraceae</taxon>
        <taxon>Coprococcus</taxon>
    </lineage>
</organism>
<comment type="similarity">
    <text evidence="9">Belongs to the anthranilate phosphoribosyltransferase family.</text>
</comment>
<feature type="binding site" evidence="9">
    <location>
        <begin position="90"/>
        <end position="93"/>
    </location>
    <ligand>
        <name>5-phospho-alpha-D-ribose 1-diphosphate</name>
        <dbReference type="ChEBI" id="CHEBI:58017"/>
    </ligand>
</feature>
<evidence type="ECO:0000259" key="11">
    <source>
        <dbReference type="Pfam" id="PF02885"/>
    </source>
</evidence>
<evidence type="ECO:0000256" key="5">
    <source>
        <dbReference type="ARBA" id="ARBA00022822"/>
    </source>
</evidence>
<keyword evidence="9" id="KW-0479">Metal-binding</keyword>
<evidence type="ECO:0000313" key="13">
    <source>
        <dbReference type="Proteomes" id="UP000660047"/>
    </source>
</evidence>
<evidence type="ECO:0000256" key="8">
    <source>
        <dbReference type="ARBA" id="ARBA00061188"/>
    </source>
</evidence>
<feature type="domain" description="Glycosyl transferase family 3 N-terminal" evidence="11">
    <location>
        <begin position="4"/>
        <end position="65"/>
    </location>
</feature>
<dbReference type="Gene3D" id="1.20.970.10">
    <property type="entry name" value="Transferase, Pyrimidine Nucleoside Phosphorylase, Chain C"/>
    <property type="match status" value="1"/>
</dbReference>
<comment type="caution">
    <text evidence="12">The sequence shown here is derived from an EMBL/GenBank/DDBJ whole genome shotgun (WGS) entry which is preliminary data.</text>
</comment>
<dbReference type="InterPro" id="IPR017459">
    <property type="entry name" value="Glycosyl_Trfase_fam3_N_dom"/>
</dbReference>
<dbReference type="Proteomes" id="UP000660047">
    <property type="component" value="Unassembled WGS sequence"/>
</dbReference>
<comment type="similarity">
    <text evidence="8">In the C-terminal section; belongs to the anthranilate phosphoribosyltransferase family.</text>
</comment>
<comment type="catalytic activity">
    <reaction evidence="7 9">
        <text>N-(5-phospho-beta-D-ribosyl)anthranilate + diphosphate = 5-phospho-alpha-D-ribose 1-diphosphate + anthranilate</text>
        <dbReference type="Rhea" id="RHEA:11768"/>
        <dbReference type="ChEBI" id="CHEBI:16567"/>
        <dbReference type="ChEBI" id="CHEBI:18277"/>
        <dbReference type="ChEBI" id="CHEBI:33019"/>
        <dbReference type="ChEBI" id="CHEBI:58017"/>
        <dbReference type="EC" id="2.4.2.18"/>
    </reaction>
</comment>
<reference evidence="12" key="1">
    <citation type="submission" date="2020-06" db="EMBL/GenBank/DDBJ databases">
        <title>Characterization of fructooligosaccharide metabolism and fructooligosaccharide-degrading enzymes in human commensal butyrate producers.</title>
        <authorList>
            <person name="Tanno H."/>
            <person name="Fujii T."/>
            <person name="Hirano K."/>
            <person name="Maeno S."/>
            <person name="Tonozuka T."/>
            <person name="Sakamoto M."/>
            <person name="Ohkuma M."/>
            <person name="Tochio T."/>
            <person name="Endo A."/>
        </authorList>
    </citation>
    <scope>NUCLEOTIDE SEQUENCE</scope>
    <source>
        <strain evidence="12">JCM 31265</strain>
    </source>
</reference>
<dbReference type="Pfam" id="PF00591">
    <property type="entry name" value="Glycos_transf_3"/>
    <property type="match status" value="1"/>
</dbReference>
<feature type="binding site" evidence="9">
    <location>
        <position position="226"/>
    </location>
    <ligand>
        <name>Mg(2+)</name>
        <dbReference type="ChEBI" id="CHEBI:18420"/>
        <label>1</label>
    </ligand>
</feature>
<dbReference type="GO" id="GO:0000162">
    <property type="term" value="P:L-tryptophan biosynthetic process"/>
    <property type="evidence" value="ECO:0007669"/>
    <property type="project" value="UniProtKB-UniRule"/>
</dbReference>
<accession>A0AAI9K4X8</accession>
<evidence type="ECO:0000256" key="6">
    <source>
        <dbReference type="ARBA" id="ARBA00023141"/>
    </source>
</evidence>
<dbReference type="EC" id="2.4.2.18" evidence="9"/>
<evidence type="ECO:0000256" key="3">
    <source>
        <dbReference type="ARBA" id="ARBA00022676"/>
    </source>
</evidence>
<gene>
    <name evidence="9 12" type="primary">trpD</name>
    <name evidence="12" type="ORF">COEU31_12670</name>
</gene>
<evidence type="ECO:0000256" key="4">
    <source>
        <dbReference type="ARBA" id="ARBA00022679"/>
    </source>
</evidence>